<feature type="non-terminal residue" evidence="2">
    <location>
        <position position="1"/>
    </location>
</feature>
<organism evidence="2 3">
    <name type="scientific">Hemibagrus guttatus</name>
    <dbReference type="NCBI Taxonomy" id="175788"/>
    <lineage>
        <taxon>Eukaryota</taxon>
        <taxon>Metazoa</taxon>
        <taxon>Chordata</taxon>
        <taxon>Craniata</taxon>
        <taxon>Vertebrata</taxon>
        <taxon>Euteleostomi</taxon>
        <taxon>Actinopterygii</taxon>
        <taxon>Neopterygii</taxon>
        <taxon>Teleostei</taxon>
        <taxon>Ostariophysi</taxon>
        <taxon>Siluriformes</taxon>
        <taxon>Bagridae</taxon>
        <taxon>Hemibagrus</taxon>
    </lineage>
</organism>
<name>A0AAE0PQA2_9TELE</name>
<accession>A0AAE0PQA2</accession>
<reference evidence="2" key="1">
    <citation type="submission" date="2023-06" db="EMBL/GenBank/DDBJ databases">
        <title>Male Hemibagrus guttatus genome.</title>
        <authorList>
            <person name="Bian C."/>
        </authorList>
    </citation>
    <scope>NUCLEOTIDE SEQUENCE</scope>
    <source>
        <strain evidence="2">Male_cb2023</strain>
        <tissue evidence="2">Muscle</tissue>
    </source>
</reference>
<feature type="region of interest" description="Disordered" evidence="1">
    <location>
        <begin position="16"/>
        <end position="66"/>
    </location>
</feature>
<protein>
    <submittedName>
        <fullName evidence="2">Uncharacterized protein</fullName>
    </submittedName>
</protein>
<dbReference type="AlphaFoldDB" id="A0AAE0PQA2"/>
<evidence type="ECO:0000313" key="2">
    <source>
        <dbReference type="EMBL" id="KAK3506007.1"/>
    </source>
</evidence>
<sequence length="66" mass="7332">MEEQYFILSHKNLCQDHGGARQGKSDPRCLLDHPGPKHSTQNPVTNRKQNSHKGNTATQIGLNIIA</sequence>
<evidence type="ECO:0000313" key="3">
    <source>
        <dbReference type="Proteomes" id="UP001274896"/>
    </source>
</evidence>
<proteinExistence type="predicted"/>
<keyword evidence="3" id="KW-1185">Reference proteome</keyword>
<evidence type="ECO:0000256" key="1">
    <source>
        <dbReference type="SAM" id="MobiDB-lite"/>
    </source>
</evidence>
<gene>
    <name evidence="2" type="ORF">QTP70_018778</name>
</gene>
<comment type="caution">
    <text evidence="2">The sequence shown here is derived from an EMBL/GenBank/DDBJ whole genome shotgun (WGS) entry which is preliminary data.</text>
</comment>
<feature type="compositionally biased region" description="Polar residues" evidence="1">
    <location>
        <begin position="38"/>
        <end position="66"/>
    </location>
</feature>
<feature type="compositionally biased region" description="Basic and acidic residues" evidence="1">
    <location>
        <begin position="23"/>
        <end position="35"/>
    </location>
</feature>
<dbReference type="Proteomes" id="UP001274896">
    <property type="component" value="Unassembled WGS sequence"/>
</dbReference>
<dbReference type="EMBL" id="JAUCMX010000230">
    <property type="protein sequence ID" value="KAK3506007.1"/>
    <property type="molecule type" value="Genomic_DNA"/>
</dbReference>